<dbReference type="Pfam" id="PF05402">
    <property type="entry name" value="PqqD"/>
    <property type="match status" value="1"/>
</dbReference>
<organism evidence="1 2">
    <name type="scientific">Ravibacter arvi</name>
    <dbReference type="NCBI Taxonomy" id="2051041"/>
    <lineage>
        <taxon>Bacteria</taxon>
        <taxon>Pseudomonadati</taxon>
        <taxon>Bacteroidota</taxon>
        <taxon>Cytophagia</taxon>
        <taxon>Cytophagales</taxon>
        <taxon>Spirosomataceae</taxon>
        <taxon>Ravibacter</taxon>
    </lineage>
</organism>
<dbReference type="EMBL" id="BAABEY010000036">
    <property type="protein sequence ID" value="GAA4447570.1"/>
    <property type="molecule type" value="Genomic_DNA"/>
</dbReference>
<sequence>MTMNSSDNTIYRLSPQLVASEISGETVILDYEAGKYFGLEGVGSFVWSLIQQQGQVSTDDLCEQVMATYDVEEQQCRRDVQALVADLKKNGLIEPVA</sequence>
<keyword evidence="2" id="KW-1185">Reference proteome</keyword>
<reference evidence="2" key="1">
    <citation type="journal article" date="2019" name="Int. J. Syst. Evol. Microbiol.">
        <title>The Global Catalogue of Microorganisms (GCM) 10K type strain sequencing project: providing services to taxonomists for standard genome sequencing and annotation.</title>
        <authorList>
            <consortium name="The Broad Institute Genomics Platform"/>
            <consortium name="The Broad Institute Genome Sequencing Center for Infectious Disease"/>
            <person name="Wu L."/>
            <person name="Ma J."/>
        </authorList>
    </citation>
    <scope>NUCLEOTIDE SEQUENCE [LARGE SCALE GENOMIC DNA]</scope>
    <source>
        <strain evidence="2">JCM 31920</strain>
    </source>
</reference>
<comment type="caution">
    <text evidence="1">The sequence shown here is derived from an EMBL/GenBank/DDBJ whole genome shotgun (WGS) entry which is preliminary data.</text>
</comment>
<dbReference type="InterPro" id="IPR008792">
    <property type="entry name" value="PQQD"/>
</dbReference>
<gene>
    <name evidence="1" type="ORF">GCM10023091_42700</name>
</gene>
<evidence type="ECO:0008006" key="3">
    <source>
        <dbReference type="Google" id="ProtNLM"/>
    </source>
</evidence>
<accession>A0ABP8MCD0</accession>
<evidence type="ECO:0000313" key="2">
    <source>
        <dbReference type="Proteomes" id="UP001501508"/>
    </source>
</evidence>
<proteinExistence type="predicted"/>
<name>A0ABP8MCD0_9BACT</name>
<protein>
    <recommendedName>
        <fullName evidence="3">PqqD family protein</fullName>
    </recommendedName>
</protein>
<dbReference type="Gene3D" id="1.10.10.1150">
    <property type="entry name" value="Coenzyme PQQ synthesis protein D (PqqD)"/>
    <property type="match status" value="1"/>
</dbReference>
<dbReference type="Proteomes" id="UP001501508">
    <property type="component" value="Unassembled WGS sequence"/>
</dbReference>
<evidence type="ECO:0000313" key="1">
    <source>
        <dbReference type="EMBL" id="GAA4447570.1"/>
    </source>
</evidence>
<dbReference type="InterPro" id="IPR041881">
    <property type="entry name" value="PqqD_sf"/>
</dbReference>